<feature type="domain" description="F-box" evidence="2">
    <location>
        <begin position="39"/>
        <end position="79"/>
    </location>
</feature>
<dbReference type="InterPro" id="IPR001810">
    <property type="entry name" value="F-box_dom"/>
</dbReference>
<dbReference type="Proteomes" id="UP000015105">
    <property type="component" value="Chromosome 6D"/>
</dbReference>
<dbReference type="EnsemblPlants" id="AET6Gv20147300.13">
    <property type="protein sequence ID" value="AET6Gv20147300.13"/>
    <property type="gene ID" value="AET6Gv20147300"/>
</dbReference>
<reference evidence="4" key="1">
    <citation type="journal article" date="2014" name="Science">
        <title>Ancient hybridizations among the ancestral genomes of bread wheat.</title>
        <authorList>
            <consortium name="International Wheat Genome Sequencing Consortium,"/>
            <person name="Marcussen T."/>
            <person name="Sandve S.R."/>
            <person name="Heier L."/>
            <person name="Spannagl M."/>
            <person name="Pfeifer M."/>
            <person name="Jakobsen K.S."/>
            <person name="Wulff B.B."/>
            <person name="Steuernagel B."/>
            <person name="Mayer K.F."/>
            <person name="Olsen O.A."/>
        </authorList>
    </citation>
    <scope>NUCLEOTIDE SEQUENCE [LARGE SCALE GENOMIC DNA]</scope>
    <source>
        <strain evidence="4">cv. AL8/78</strain>
    </source>
</reference>
<feature type="domain" description="F-box associated beta-propeller type 1" evidence="1">
    <location>
        <begin position="129"/>
        <end position="274"/>
    </location>
</feature>
<evidence type="ECO:0000313" key="3">
    <source>
        <dbReference type="EnsemblPlants" id="AET6Gv20147300.12"/>
    </source>
</evidence>
<dbReference type="PANTHER" id="PTHR32133:SF320">
    <property type="entry name" value="F-BOX DOMAIN-CONTAINING PROTEIN"/>
    <property type="match status" value="1"/>
</dbReference>
<reference evidence="3" key="4">
    <citation type="submission" date="2019-03" db="UniProtKB">
        <authorList>
            <consortium name="EnsemblPlants"/>
        </authorList>
    </citation>
    <scope>IDENTIFICATION</scope>
</reference>
<dbReference type="Gene3D" id="1.20.1280.50">
    <property type="match status" value="1"/>
</dbReference>
<accession>A0A453MYC6</accession>
<reference evidence="3" key="5">
    <citation type="journal article" date="2021" name="G3 (Bethesda)">
        <title>Aegilops tauschii genome assembly Aet v5.0 features greater sequence contiguity and improved annotation.</title>
        <authorList>
            <person name="Wang L."/>
            <person name="Zhu T."/>
            <person name="Rodriguez J.C."/>
            <person name="Deal K.R."/>
            <person name="Dubcovsky J."/>
            <person name="McGuire P.E."/>
            <person name="Lux T."/>
            <person name="Spannagl M."/>
            <person name="Mayer K.F.X."/>
            <person name="Baldrich P."/>
            <person name="Meyers B.C."/>
            <person name="Huo N."/>
            <person name="Gu Y.Q."/>
            <person name="Zhou H."/>
            <person name="Devos K.M."/>
            <person name="Bennetzen J.L."/>
            <person name="Unver T."/>
            <person name="Budak H."/>
            <person name="Gulick P.J."/>
            <person name="Galiba G."/>
            <person name="Kalapos B."/>
            <person name="Nelson D.R."/>
            <person name="Li P."/>
            <person name="You F.M."/>
            <person name="Luo M.C."/>
            <person name="Dvorak J."/>
        </authorList>
    </citation>
    <scope>NUCLEOTIDE SEQUENCE [LARGE SCALE GENOMIC DNA]</scope>
    <source>
        <strain evidence="3">cv. AL8/78</strain>
    </source>
</reference>
<reference evidence="4" key="2">
    <citation type="journal article" date="2017" name="Nat. Plants">
        <title>The Aegilops tauschii genome reveals multiple impacts of transposons.</title>
        <authorList>
            <person name="Zhao G."/>
            <person name="Zou C."/>
            <person name="Li K."/>
            <person name="Wang K."/>
            <person name="Li T."/>
            <person name="Gao L."/>
            <person name="Zhang X."/>
            <person name="Wang H."/>
            <person name="Yang Z."/>
            <person name="Liu X."/>
            <person name="Jiang W."/>
            <person name="Mao L."/>
            <person name="Kong X."/>
            <person name="Jiao Y."/>
            <person name="Jia J."/>
        </authorList>
    </citation>
    <scope>NUCLEOTIDE SEQUENCE [LARGE SCALE GENOMIC DNA]</scope>
    <source>
        <strain evidence="4">cv. AL8/78</strain>
    </source>
</reference>
<evidence type="ECO:0000259" key="1">
    <source>
        <dbReference type="Pfam" id="PF07734"/>
    </source>
</evidence>
<proteinExistence type="predicted"/>
<protein>
    <submittedName>
        <fullName evidence="3">Uncharacterized protein</fullName>
    </submittedName>
</protein>
<dbReference type="PANTHER" id="PTHR32133">
    <property type="entry name" value="OS07G0120400 PROTEIN"/>
    <property type="match status" value="1"/>
</dbReference>
<keyword evidence="4" id="KW-1185">Reference proteome</keyword>
<dbReference type="EnsemblPlants" id="AET6Gv20147300.12">
    <property type="protein sequence ID" value="AET6Gv20147300.12"/>
    <property type="gene ID" value="AET6Gv20147300"/>
</dbReference>
<sequence length="313" mass="34403">IPLRGGCFTHSPPPQSRMSCEVGEMLPPAAAPPLDDGNLLSEILLRLPPLPSSLPRASLVCKRWRCLTSDPAFARRFRIHHRRNPPLLGYFHGDFDGLRFEPVHFEPTLEAPDRVPPGRLSLQFDSYARVLGCRHGLVLILDQAPVQLLVWDPVTGHQHRLPTHTEFDLGNFLINGVVLRSAAGEVHFQVVLVVSDYEKRLLTCVYSSETGVWGTLISTPVPSENSIVCSEPAVLVGDSLYWILAGSTTFFNLLEFDLKTESLAMIQLPADKSCDAGGINSTDGHFTVMQAEGGGGLGLLCVRLHRPIMEEEA</sequence>
<dbReference type="SUPFAM" id="SSF81383">
    <property type="entry name" value="F-box domain"/>
    <property type="match status" value="1"/>
</dbReference>
<dbReference type="Pfam" id="PF12937">
    <property type="entry name" value="F-box-like"/>
    <property type="match status" value="1"/>
</dbReference>
<reference evidence="3" key="3">
    <citation type="journal article" date="2017" name="Nature">
        <title>Genome sequence of the progenitor of the wheat D genome Aegilops tauschii.</title>
        <authorList>
            <person name="Luo M.C."/>
            <person name="Gu Y.Q."/>
            <person name="Puiu D."/>
            <person name="Wang H."/>
            <person name="Twardziok S.O."/>
            <person name="Deal K.R."/>
            <person name="Huo N."/>
            <person name="Zhu T."/>
            <person name="Wang L."/>
            <person name="Wang Y."/>
            <person name="McGuire P.E."/>
            <person name="Liu S."/>
            <person name="Long H."/>
            <person name="Ramasamy R.K."/>
            <person name="Rodriguez J.C."/>
            <person name="Van S.L."/>
            <person name="Yuan L."/>
            <person name="Wang Z."/>
            <person name="Xia Z."/>
            <person name="Xiao L."/>
            <person name="Anderson O.D."/>
            <person name="Ouyang S."/>
            <person name="Liang Y."/>
            <person name="Zimin A.V."/>
            <person name="Pertea G."/>
            <person name="Qi P."/>
            <person name="Bennetzen J.L."/>
            <person name="Dai X."/>
            <person name="Dawson M.W."/>
            <person name="Muller H.G."/>
            <person name="Kugler K."/>
            <person name="Rivarola-Duarte L."/>
            <person name="Spannagl M."/>
            <person name="Mayer K.F.X."/>
            <person name="Lu F.H."/>
            <person name="Bevan M.W."/>
            <person name="Leroy P."/>
            <person name="Li P."/>
            <person name="You F.M."/>
            <person name="Sun Q."/>
            <person name="Liu Z."/>
            <person name="Lyons E."/>
            <person name="Wicker T."/>
            <person name="Salzberg S.L."/>
            <person name="Devos K.M."/>
            <person name="Dvorak J."/>
        </authorList>
    </citation>
    <scope>NUCLEOTIDE SEQUENCE [LARGE SCALE GENOMIC DNA]</scope>
    <source>
        <strain evidence="3">cv. AL8/78</strain>
    </source>
</reference>
<dbReference type="Gramene" id="AET6Gv20147300.12">
    <property type="protein sequence ID" value="AET6Gv20147300.12"/>
    <property type="gene ID" value="AET6Gv20147300"/>
</dbReference>
<dbReference type="AlphaFoldDB" id="A0A453MYC6"/>
<evidence type="ECO:0000259" key="2">
    <source>
        <dbReference type="Pfam" id="PF12937"/>
    </source>
</evidence>
<dbReference type="InterPro" id="IPR006527">
    <property type="entry name" value="F-box-assoc_dom_typ1"/>
</dbReference>
<dbReference type="Pfam" id="PF07734">
    <property type="entry name" value="FBA_1"/>
    <property type="match status" value="1"/>
</dbReference>
<evidence type="ECO:0000313" key="4">
    <source>
        <dbReference type="Proteomes" id="UP000015105"/>
    </source>
</evidence>
<dbReference type="Gramene" id="AET6Gv20147300.13">
    <property type="protein sequence ID" value="AET6Gv20147300.13"/>
    <property type="gene ID" value="AET6Gv20147300"/>
</dbReference>
<organism evidence="3 4">
    <name type="scientific">Aegilops tauschii subsp. strangulata</name>
    <name type="common">Goatgrass</name>
    <dbReference type="NCBI Taxonomy" id="200361"/>
    <lineage>
        <taxon>Eukaryota</taxon>
        <taxon>Viridiplantae</taxon>
        <taxon>Streptophyta</taxon>
        <taxon>Embryophyta</taxon>
        <taxon>Tracheophyta</taxon>
        <taxon>Spermatophyta</taxon>
        <taxon>Magnoliopsida</taxon>
        <taxon>Liliopsida</taxon>
        <taxon>Poales</taxon>
        <taxon>Poaceae</taxon>
        <taxon>BOP clade</taxon>
        <taxon>Pooideae</taxon>
        <taxon>Triticodae</taxon>
        <taxon>Triticeae</taxon>
        <taxon>Triticinae</taxon>
        <taxon>Aegilops</taxon>
    </lineage>
</organism>
<name>A0A453MYC6_AEGTS</name>
<dbReference type="InterPro" id="IPR036047">
    <property type="entry name" value="F-box-like_dom_sf"/>
</dbReference>